<dbReference type="AlphaFoldDB" id="A0A117KMC1"/>
<evidence type="ECO:0000313" key="2">
    <source>
        <dbReference type="EMBL" id="KUJ94063.1"/>
    </source>
</evidence>
<dbReference type="EMBL" id="LGEQ01000010">
    <property type="protein sequence ID" value="KUJ94063.1"/>
    <property type="molecule type" value="Genomic_DNA"/>
</dbReference>
<dbReference type="PATRIC" id="fig|2234.6.peg.1188"/>
<dbReference type="Gene3D" id="3.40.50.1010">
    <property type="entry name" value="5'-nuclease"/>
    <property type="match status" value="1"/>
</dbReference>
<comment type="caution">
    <text evidence="2">The sequence shown here is derived from an EMBL/GenBank/DDBJ whole genome shotgun (WGS) entry which is preliminary data.</text>
</comment>
<feature type="domain" description="PIN" evidence="1">
    <location>
        <begin position="3"/>
        <end position="68"/>
    </location>
</feature>
<gene>
    <name evidence="2" type="ORF">XD40_0775</name>
    <name evidence="3" type="ORF">XD48_1926</name>
</gene>
<dbReference type="InterPro" id="IPR029060">
    <property type="entry name" value="PIN-like_dom_sf"/>
</dbReference>
<organism evidence="2 5">
    <name type="scientific">Archaeoglobus fulgidus</name>
    <dbReference type="NCBI Taxonomy" id="2234"/>
    <lineage>
        <taxon>Archaea</taxon>
        <taxon>Methanobacteriati</taxon>
        <taxon>Methanobacteriota</taxon>
        <taxon>Archaeoglobi</taxon>
        <taxon>Archaeoglobales</taxon>
        <taxon>Archaeoglobaceae</taxon>
        <taxon>Archaeoglobus</taxon>
    </lineage>
</organism>
<dbReference type="InterPro" id="IPR002716">
    <property type="entry name" value="PIN_dom"/>
</dbReference>
<accession>A0A117KMC1</accession>
<sequence length="72" mass="8618">MRIFIDTSVFIRHYYGSNKAVRILDYALNEEEAITSPNVIEETFFKLLYMETERIFGKTGKYALKDKFRKEK</sequence>
<evidence type="ECO:0000313" key="3">
    <source>
        <dbReference type="EMBL" id="KUK05843.1"/>
    </source>
</evidence>
<reference evidence="2" key="1">
    <citation type="journal article" date="2015" name="MBio">
        <title>Genome-resolved metagenomic analysis reveals roles for candidate phyla and other microbial community members in biogeochemical transformations in oil reservoirs.</title>
        <authorList>
            <person name="Hu P."/>
            <person name="Tom L."/>
            <person name="Singh A."/>
            <person name="Thomas B.C."/>
            <person name="Baker B.J."/>
            <person name="Piceno Y.M."/>
            <person name="Andersen G.L."/>
            <person name="Banfield J.F."/>
        </authorList>
    </citation>
    <scope>NUCLEOTIDE SEQUENCE [LARGE SCALE GENOMIC DNA]</scope>
    <source>
        <strain evidence="3">49_2300</strain>
        <strain evidence="2">49_95</strain>
    </source>
</reference>
<dbReference type="SUPFAM" id="SSF88723">
    <property type="entry name" value="PIN domain-like"/>
    <property type="match status" value="1"/>
</dbReference>
<dbReference type="EMBL" id="LGEX01000073">
    <property type="protein sequence ID" value="KUK05843.1"/>
    <property type="molecule type" value="Genomic_DNA"/>
</dbReference>
<dbReference type="Proteomes" id="UP000054307">
    <property type="component" value="Unassembled WGS sequence"/>
</dbReference>
<evidence type="ECO:0000259" key="1">
    <source>
        <dbReference type="Pfam" id="PF01850"/>
    </source>
</evidence>
<proteinExistence type="predicted"/>
<reference evidence="4 5" key="2">
    <citation type="journal article" date="2015" name="MBio">
        <title>Genome-Resolved Metagenomic Analysis Reveals Roles for Candidate Phyla and Other Microbial Community Members in Biogeochemical Transformations in Oil Reservoirs.</title>
        <authorList>
            <person name="Hu P."/>
            <person name="Tom L."/>
            <person name="Singh A."/>
            <person name="Thomas B.C."/>
            <person name="Baker B.J."/>
            <person name="Piceno Y.M."/>
            <person name="Andersen G.L."/>
            <person name="Banfield J.F."/>
        </authorList>
    </citation>
    <scope>NUCLEOTIDE SEQUENCE [LARGE SCALE GENOMIC DNA]</scope>
</reference>
<protein>
    <recommendedName>
        <fullName evidence="1">PIN domain-containing protein</fullName>
    </recommendedName>
</protein>
<dbReference type="Pfam" id="PF01850">
    <property type="entry name" value="PIN"/>
    <property type="match status" value="1"/>
</dbReference>
<evidence type="ECO:0000313" key="4">
    <source>
        <dbReference type="Proteomes" id="UP000054015"/>
    </source>
</evidence>
<name>A0A117KMC1_ARCFL</name>
<evidence type="ECO:0000313" key="5">
    <source>
        <dbReference type="Proteomes" id="UP000054307"/>
    </source>
</evidence>
<dbReference type="Proteomes" id="UP000054015">
    <property type="component" value="Unassembled WGS sequence"/>
</dbReference>